<gene>
    <name evidence="1" type="ORF">GCM10010170_041180</name>
</gene>
<organism evidence="1 2">
    <name type="scientific">Dactylosporangium salmoneum</name>
    <dbReference type="NCBI Taxonomy" id="53361"/>
    <lineage>
        <taxon>Bacteria</taxon>
        <taxon>Bacillati</taxon>
        <taxon>Actinomycetota</taxon>
        <taxon>Actinomycetes</taxon>
        <taxon>Micromonosporales</taxon>
        <taxon>Micromonosporaceae</taxon>
        <taxon>Dactylosporangium</taxon>
    </lineage>
</organism>
<dbReference type="EMBL" id="BAAARV010000030">
    <property type="protein sequence ID" value="GAA2351202.1"/>
    <property type="molecule type" value="Genomic_DNA"/>
</dbReference>
<keyword evidence="2" id="KW-1185">Reference proteome</keyword>
<accession>A0ABN3GGL9</accession>
<proteinExistence type="predicted"/>
<evidence type="ECO:0000313" key="1">
    <source>
        <dbReference type="EMBL" id="GAA2351202.1"/>
    </source>
</evidence>
<dbReference type="Proteomes" id="UP001501444">
    <property type="component" value="Unassembled WGS sequence"/>
</dbReference>
<comment type="caution">
    <text evidence="1">The sequence shown here is derived from an EMBL/GenBank/DDBJ whole genome shotgun (WGS) entry which is preliminary data.</text>
</comment>
<name>A0ABN3GGL9_9ACTN</name>
<protein>
    <submittedName>
        <fullName evidence="1">Uncharacterized protein</fullName>
    </submittedName>
</protein>
<dbReference type="RefSeq" id="WP_344614060.1">
    <property type="nucleotide sequence ID" value="NZ_BAAARV010000030.1"/>
</dbReference>
<reference evidence="1 2" key="1">
    <citation type="journal article" date="2019" name="Int. J. Syst. Evol. Microbiol.">
        <title>The Global Catalogue of Microorganisms (GCM) 10K type strain sequencing project: providing services to taxonomists for standard genome sequencing and annotation.</title>
        <authorList>
            <consortium name="The Broad Institute Genomics Platform"/>
            <consortium name="The Broad Institute Genome Sequencing Center for Infectious Disease"/>
            <person name="Wu L."/>
            <person name="Ma J."/>
        </authorList>
    </citation>
    <scope>NUCLEOTIDE SEQUENCE [LARGE SCALE GENOMIC DNA]</scope>
    <source>
        <strain evidence="1 2">JCM 3272</strain>
    </source>
</reference>
<sequence>MFYRSSDILITSTYVVILQPNPMRFHLEGIQSPYIVRHGRGAGFRAGHEIRARYEAADVRIFFTTNRSTFGAVRRALIRALEQRGHPLPI</sequence>
<evidence type="ECO:0000313" key="2">
    <source>
        <dbReference type="Proteomes" id="UP001501444"/>
    </source>
</evidence>